<name>A0A9D4PNT4_RHISA</name>
<feature type="region of interest" description="Disordered" evidence="1">
    <location>
        <begin position="43"/>
        <end position="67"/>
    </location>
</feature>
<gene>
    <name evidence="2" type="ORF">HPB52_018318</name>
</gene>
<dbReference type="AlphaFoldDB" id="A0A9D4PNT4"/>
<accession>A0A9D4PNT4</accession>
<proteinExistence type="predicted"/>
<reference evidence="2" key="2">
    <citation type="submission" date="2021-09" db="EMBL/GenBank/DDBJ databases">
        <authorList>
            <person name="Jia N."/>
            <person name="Wang J."/>
            <person name="Shi W."/>
            <person name="Du L."/>
            <person name="Sun Y."/>
            <person name="Zhan W."/>
            <person name="Jiang J."/>
            <person name="Wang Q."/>
            <person name="Zhang B."/>
            <person name="Ji P."/>
            <person name="Sakyi L.B."/>
            <person name="Cui X."/>
            <person name="Yuan T."/>
            <person name="Jiang B."/>
            <person name="Yang W."/>
            <person name="Lam T.T.-Y."/>
            <person name="Chang Q."/>
            <person name="Ding S."/>
            <person name="Wang X."/>
            <person name="Zhu J."/>
            <person name="Ruan X."/>
            <person name="Zhao L."/>
            <person name="Wei J."/>
            <person name="Que T."/>
            <person name="Du C."/>
            <person name="Cheng J."/>
            <person name="Dai P."/>
            <person name="Han X."/>
            <person name="Huang E."/>
            <person name="Gao Y."/>
            <person name="Liu J."/>
            <person name="Shao H."/>
            <person name="Ye R."/>
            <person name="Li L."/>
            <person name="Wei W."/>
            <person name="Wang X."/>
            <person name="Wang C."/>
            <person name="Huo Q."/>
            <person name="Li W."/>
            <person name="Guo W."/>
            <person name="Chen H."/>
            <person name="Chen S."/>
            <person name="Zhou L."/>
            <person name="Zhou L."/>
            <person name="Ni X."/>
            <person name="Tian J."/>
            <person name="Zhou Y."/>
            <person name="Sheng Y."/>
            <person name="Liu T."/>
            <person name="Pan Y."/>
            <person name="Xia L."/>
            <person name="Li J."/>
            <person name="Zhao F."/>
            <person name="Cao W."/>
        </authorList>
    </citation>
    <scope>NUCLEOTIDE SEQUENCE</scope>
    <source>
        <strain evidence="2">Rsan-2018</strain>
        <tissue evidence="2">Larvae</tissue>
    </source>
</reference>
<evidence type="ECO:0000256" key="1">
    <source>
        <dbReference type="SAM" id="MobiDB-lite"/>
    </source>
</evidence>
<protein>
    <submittedName>
        <fullName evidence="2">Uncharacterized protein</fullName>
    </submittedName>
</protein>
<reference evidence="2" key="1">
    <citation type="journal article" date="2020" name="Cell">
        <title>Large-Scale Comparative Analyses of Tick Genomes Elucidate Their Genetic Diversity and Vector Capacities.</title>
        <authorList>
            <consortium name="Tick Genome and Microbiome Consortium (TIGMIC)"/>
            <person name="Jia N."/>
            <person name="Wang J."/>
            <person name="Shi W."/>
            <person name="Du L."/>
            <person name="Sun Y."/>
            <person name="Zhan W."/>
            <person name="Jiang J.F."/>
            <person name="Wang Q."/>
            <person name="Zhang B."/>
            <person name="Ji P."/>
            <person name="Bell-Sakyi L."/>
            <person name="Cui X.M."/>
            <person name="Yuan T.T."/>
            <person name="Jiang B.G."/>
            <person name="Yang W.F."/>
            <person name="Lam T.T."/>
            <person name="Chang Q.C."/>
            <person name="Ding S.J."/>
            <person name="Wang X.J."/>
            <person name="Zhu J.G."/>
            <person name="Ruan X.D."/>
            <person name="Zhao L."/>
            <person name="Wei J.T."/>
            <person name="Ye R.Z."/>
            <person name="Que T.C."/>
            <person name="Du C.H."/>
            <person name="Zhou Y.H."/>
            <person name="Cheng J.X."/>
            <person name="Dai P.F."/>
            <person name="Guo W.B."/>
            <person name="Han X.H."/>
            <person name="Huang E.J."/>
            <person name="Li L.F."/>
            <person name="Wei W."/>
            <person name="Gao Y.C."/>
            <person name="Liu J.Z."/>
            <person name="Shao H.Z."/>
            <person name="Wang X."/>
            <person name="Wang C.C."/>
            <person name="Yang T.C."/>
            <person name="Huo Q.B."/>
            <person name="Li W."/>
            <person name="Chen H.Y."/>
            <person name="Chen S.E."/>
            <person name="Zhou L.G."/>
            <person name="Ni X.B."/>
            <person name="Tian J.H."/>
            <person name="Sheng Y."/>
            <person name="Liu T."/>
            <person name="Pan Y.S."/>
            <person name="Xia L.Y."/>
            <person name="Li J."/>
            <person name="Zhao F."/>
            <person name="Cao W.C."/>
        </authorList>
    </citation>
    <scope>NUCLEOTIDE SEQUENCE</scope>
    <source>
        <strain evidence="2">Rsan-2018</strain>
    </source>
</reference>
<keyword evidence="3" id="KW-1185">Reference proteome</keyword>
<evidence type="ECO:0000313" key="2">
    <source>
        <dbReference type="EMBL" id="KAH7948070.1"/>
    </source>
</evidence>
<evidence type="ECO:0000313" key="3">
    <source>
        <dbReference type="Proteomes" id="UP000821837"/>
    </source>
</evidence>
<dbReference type="EMBL" id="JABSTV010001252">
    <property type="protein sequence ID" value="KAH7948070.1"/>
    <property type="molecule type" value="Genomic_DNA"/>
</dbReference>
<comment type="caution">
    <text evidence="2">The sequence shown here is derived from an EMBL/GenBank/DDBJ whole genome shotgun (WGS) entry which is preliminary data.</text>
</comment>
<dbReference type="Proteomes" id="UP000821837">
    <property type="component" value="Chromosome 6"/>
</dbReference>
<sequence length="132" mass="14182">MENYSLLMDKDGDWFGSPPEGVLLPSTGTISMDATQQLCQRCQSSATGGDEPGASPDRPTAPAGFAGDRSCFRPCGCCCCCCRRRERRVNRRARALPSSRRTSTGGRAPVCVPWSRVVVATALLTPAAQSRR</sequence>
<organism evidence="2 3">
    <name type="scientific">Rhipicephalus sanguineus</name>
    <name type="common">Brown dog tick</name>
    <name type="synonym">Ixodes sanguineus</name>
    <dbReference type="NCBI Taxonomy" id="34632"/>
    <lineage>
        <taxon>Eukaryota</taxon>
        <taxon>Metazoa</taxon>
        <taxon>Ecdysozoa</taxon>
        <taxon>Arthropoda</taxon>
        <taxon>Chelicerata</taxon>
        <taxon>Arachnida</taxon>
        <taxon>Acari</taxon>
        <taxon>Parasitiformes</taxon>
        <taxon>Ixodida</taxon>
        <taxon>Ixodoidea</taxon>
        <taxon>Ixodidae</taxon>
        <taxon>Rhipicephalinae</taxon>
        <taxon>Rhipicephalus</taxon>
        <taxon>Rhipicephalus</taxon>
    </lineage>
</organism>